<evidence type="ECO:0000313" key="3">
    <source>
        <dbReference type="Proteomes" id="UP000001876"/>
    </source>
</evidence>
<gene>
    <name evidence="2" type="ORF">MICPUCDRAFT_38709</name>
</gene>
<accession>C1MPD0</accession>
<dbReference type="GeneID" id="9682701"/>
<dbReference type="OrthoDB" id="48036at2759"/>
<dbReference type="InterPro" id="IPR037070">
    <property type="entry name" value="Formiminotransferase_C_sf"/>
</dbReference>
<dbReference type="InterPro" id="IPR051623">
    <property type="entry name" value="FTCD"/>
</dbReference>
<dbReference type="RefSeq" id="XP_003057262.1">
    <property type="nucleotide sequence ID" value="XM_003057216.1"/>
</dbReference>
<dbReference type="SMART" id="SM01222">
    <property type="entry name" value="FTCD_N"/>
    <property type="match status" value="1"/>
</dbReference>
<dbReference type="InterPro" id="IPR037064">
    <property type="entry name" value="Formiminotransferase_N_sf"/>
</dbReference>
<feature type="domain" description="Formiminotransferase N-terminal subdomain" evidence="1">
    <location>
        <begin position="14"/>
        <end position="217"/>
    </location>
</feature>
<dbReference type="PANTHER" id="PTHR12234:SF1">
    <property type="entry name" value="FORMIMINOTRANSFERASE N-TERMINAL SUBDOMAIN-CONTAINING PROTEIN"/>
    <property type="match status" value="1"/>
</dbReference>
<dbReference type="InterPro" id="IPR022384">
    <property type="entry name" value="FormiminoTrfase_cat_dom_sf"/>
</dbReference>
<dbReference type="STRING" id="564608.C1MPD0"/>
<dbReference type="InterPro" id="IPR012886">
    <property type="entry name" value="Formiminotransferase_N"/>
</dbReference>
<sequence>MATSSSSVTRRTGGLVAVVYVSEGKNEGVVANLERTAEETCEKHGAKVVNVFRDVEYNRTGFTLGMGIASAASLEPAALSGAVEPLRQSALALTEKALSLIDLRTHTATHPRCGVVDHISCHAIGDADDAAAACLAKTLGERIGVESRVPVLLYGNASGVGTQLAALRRRYGYFKETAARTGGWAGEHVVDGGEVLSDYGPSIVPPEAGVVMLGATPWIYNYNVPVAAESFDGDGGGAEDVAQVMTAARRVAKKVSERGGGLVKVQAMALPHGKDGDAVIVEIACNLLDVSVTTPAEVQDAVERACREEDAVTFRVKEGYVTNLTPEEMLARLSAQS</sequence>
<dbReference type="SUPFAM" id="SSF55116">
    <property type="entry name" value="Formiminotransferase domain of formiminotransferase-cyclodeaminase"/>
    <property type="match status" value="1"/>
</dbReference>
<keyword evidence="3" id="KW-1185">Reference proteome</keyword>
<dbReference type="OMA" id="AHHENRN"/>
<reference evidence="2 3" key="1">
    <citation type="journal article" date="2009" name="Science">
        <title>Green evolution and dynamic adaptations revealed by genomes of the marine picoeukaryotes Micromonas.</title>
        <authorList>
            <person name="Worden A.Z."/>
            <person name="Lee J.H."/>
            <person name="Mock T."/>
            <person name="Rouze P."/>
            <person name="Simmons M.P."/>
            <person name="Aerts A.L."/>
            <person name="Allen A.E."/>
            <person name="Cuvelier M.L."/>
            <person name="Derelle E."/>
            <person name="Everett M.V."/>
            <person name="Foulon E."/>
            <person name="Grimwood J."/>
            <person name="Gundlach H."/>
            <person name="Henrissat B."/>
            <person name="Napoli C."/>
            <person name="McDonald S.M."/>
            <person name="Parker M.S."/>
            <person name="Rombauts S."/>
            <person name="Salamov A."/>
            <person name="Von Dassow P."/>
            <person name="Badger J.H."/>
            <person name="Coutinho P.M."/>
            <person name="Demir E."/>
            <person name="Dubchak I."/>
            <person name="Gentemann C."/>
            <person name="Eikrem W."/>
            <person name="Gready J.E."/>
            <person name="John U."/>
            <person name="Lanier W."/>
            <person name="Lindquist E.A."/>
            <person name="Lucas S."/>
            <person name="Mayer K.F."/>
            <person name="Moreau H."/>
            <person name="Not F."/>
            <person name="Otillar R."/>
            <person name="Panaud O."/>
            <person name="Pangilinan J."/>
            <person name="Paulsen I."/>
            <person name="Piegu B."/>
            <person name="Poliakov A."/>
            <person name="Robbens S."/>
            <person name="Schmutz J."/>
            <person name="Toulza E."/>
            <person name="Wyss T."/>
            <person name="Zelensky A."/>
            <person name="Zhou K."/>
            <person name="Armbrust E.V."/>
            <person name="Bhattacharya D."/>
            <person name="Goodenough U.W."/>
            <person name="Van de Peer Y."/>
            <person name="Grigoriev I.V."/>
        </authorList>
    </citation>
    <scope>NUCLEOTIDE SEQUENCE [LARGE SCALE GENOMIC DNA]</scope>
    <source>
        <strain evidence="2 3">CCMP1545</strain>
    </source>
</reference>
<evidence type="ECO:0000259" key="1">
    <source>
        <dbReference type="SMART" id="SM01222"/>
    </source>
</evidence>
<name>C1MPD0_MICPC</name>
<dbReference type="PANTHER" id="PTHR12234">
    <property type="entry name" value="FORMIMINOTRANSFERASE-CYCLODEAMINASE"/>
    <property type="match status" value="1"/>
</dbReference>
<dbReference type="Proteomes" id="UP000001876">
    <property type="component" value="Unassembled WGS sequence"/>
</dbReference>
<dbReference type="EMBL" id="GG663737">
    <property type="protein sequence ID" value="EEH58907.1"/>
    <property type="molecule type" value="Genomic_DNA"/>
</dbReference>
<dbReference type="eggNOG" id="ENOG502QS19">
    <property type="taxonomic scope" value="Eukaryota"/>
</dbReference>
<dbReference type="GO" id="GO:0005542">
    <property type="term" value="F:folic acid binding"/>
    <property type="evidence" value="ECO:0007669"/>
    <property type="project" value="InterPro"/>
</dbReference>
<proteinExistence type="predicted"/>
<organism evidence="3">
    <name type="scientific">Micromonas pusilla (strain CCMP1545)</name>
    <name type="common">Picoplanktonic green alga</name>
    <dbReference type="NCBI Taxonomy" id="564608"/>
    <lineage>
        <taxon>Eukaryota</taxon>
        <taxon>Viridiplantae</taxon>
        <taxon>Chlorophyta</taxon>
        <taxon>Mamiellophyceae</taxon>
        <taxon>Mamiellales</taxon>
        <taxon>Mamiellaceae</taxon>
        <taxon>Micromonas</taxon>
    </lineage>
</organism>
<dbReference type="Gene3D" id="3.30.990.10">
    <property type="entry name" value="Formiminotransferase, N-terminal subdomain"/>
    <property type="match status" value="1"/>
</dbReference>
<dbReference type="Gene3D" id="3.30.70.670">
    <property type="entry name" value="Formiminotransferase, C-terminal subdomain"/>
    <property type="match status" value="1"/>
</dbReference>
<dbReference type="GO" id="GO:0016740">
    <property type="term" value="F:transferase activity"/>
    <property type="evidence" value="ECO:0007669"/>
    <property type="project" value="InterPro"/>
</dbReference>
<evidence type="ECO:0000313" key="2">
    <source>
        <dbReference type="EMBL" id="EEH58907.1"/>
    </source>
</evidence>
<dbReference type="Pfam" id="PF07837">
    <property type="entry name" value="FTCD_N"/>
    <property type="match status" value="1"/>
</dbReference>
<protein>
    <submittedName>
        <fullName evidence="2">Predicted protein</fullName>
    </submittedName>
</protein>
<dbReference type="KEGG" id="mpp:MICPUCDRAFT_38709"/>
<dbReference type="AlphaFoldDB" id="C1MPD0"/>